<dbReference type="KEGG" id="nef:GP480_00415"/>
<evidence type="ECO:0000313" key="3">
    <source>
        <dbReference type="EMBL" id="QHD64939.1"/>
    </source>
</evidence>
<protein>
    <recommendedName>
        <fullName evidence="5">Macro domain-containing protein</fullName>
    </recommendedName>
</protein>
<dbReference type="RefSeq" id="WP_160094862.1">
    <property type="nucleotide sequence ID" value="NZ_CP047224.1"/>
</dbReference>
<organism evidence="3 4">
    <name type="scientific">Neorickettsia findlayensis</name>
    <dbReference type="NCBI Taxonomy" id="2686014"/>
    <lineage>
        <taxon>Bacteria</taxon>
        <taxon>Pseudomonadati</taxon>
        <taxon>Pseudomonadota</taxon>
        <taxon>Alphaproteobacteria</taxon>
        <taxon>Rickettsiales</taxon>
        <taxon>Anaplasmataceae</taxon>
        <taxon>Neorickettsia</taxon>
    </lineage>
</organism>
<reference evidence="3 4" key="1">
    <citation type="journal article" date="2020" name="MBio">
        <title>Erratum for Teymournejad et al., 'Isolation and Molecular Analysis of a Novel Neorickettsia Species That Causes Potomac Horse Fever'.</title>
        <authorList>
            <person name="Teymournejad O."/>
            <person name="Lin M."/>
            <person name="Bekebrede H."/>
            <person name="Kamr A."/>
            <person name="Toribio R.E."/>
            <person name="Arroyo L.G."/>
            <person name="Baird J.D."/>
            <person name="Rikihisa Y."/>
        </authorList>
    </citation>
    <scope>NUCLEOTIDE SEQUENCE [LARGE SCALE GENOMIC DNA]</scope>
    <source>
        <strain evidence="3 4">Fin17</strain>
    </source>
</reference>
<evidence type="ECO:0008006" key="5">
    <source>
        <dbReference type="Google" id="ProtNLM"/>
    </source>
</evidence>
<feature type="region of interest" description="Disordered" evidence="1">
    <location>
        <begin position="43"/>
        <end position="63"/>
    </location>
</feature>
<keyword evidence="2" id="KW-0812">Transmembrane</keyword>
<evidence type="ECO:0000256" key="1">
    <source>
        <dbReference type="SAM" id="MobiDB-lite"/>
    </source>
</evidence>
<name>A0A6P1G8Z2_9RICK</name>
<proteinExistence type="predicted"/>
<feature type="transmembrane region" description="Helical" evidence="2">
    <location>
        <begin position="6"/>
        <end position="32"/>
    </location>
</feature>
<reference evidence="3 4" key="2">
    <citation type="journal article" date="2020" name="MBio">
        <title>Isolation and Molecular Analysis of a Novel Neorickettsia Species That Causes Potomac Horse Fever.</title>
        <authorList>
            <person name="Teymournejad O."/>
            <person name="Lin M."/>
            <person name="Bekebrede H."/>
            <person name="Kamr A."/>
            <person name="Toribio R.E."/>
            <person name="Arroyo L.G."/>
            <person name="Baird J.D."/>
            <person name="Rikihisa Y."/>
        </authorList>
    </citation>
    <scope>NUCLEOTIDE SEQUENCE [LARGE SCALE GENOMIC DNA]</scope>
    <source>
        <strain evidence="3 4">Fin17</strain>
    </source>
</reference>
<keyword evidence="4" id="KW-1185">Reference proteome</keyword>
<keyword evidence="2" id="KW-1133">Transmembrane helix</keyword>
<dbReference type="AlphaFoldDB" id="A0A6P1G8Z2"/>
<accession>A0A6P1G8Z2</accession>
<dbReference type="Proteomes" id="UP000464912">
    <property type="component" value="Chromosome"/>
</dbReference>
<keyword evidence="2" id="KW-0472">Membrane</keyword>
<sequence>MDKNQWIALGVALGLLVLLLLAAMFYCLHLLFRRRASLTADKEEEGEQLLPEGSPVPHPKDQVPVKPAALPPFHLASPELGPQKIQIYGQRNCYLSQEGILGVKPGEQGHKWRGNVIVLDPSGTIFQTRCYSGGGASGALYAALGVYGEAVGQVVSSALARSRVVVNPSIFIGRHYRVHVVHLQSPDMRRRDGGEASVRVLKMQLLLLFLEAFSVIRRESFPGDSIIMMPLVASGIHSGGIGTQDYCRAFCDAFCTAAAELGGGDLVAALGVQELRICCYGTDTQRALAEVMAQRAITGRGALD</sequence>
<evidence type="ECO:0000313" key="4">
    <source>
        <dbReference type="Proteomes" id="UP000464912"/>
    </source>
</evidence>
<gene>
    <name evidence="3" type="ORF">GP480_00415</name>
</gene>
<evidence type="ECO:0000256" key="2">
    <source>
        <dbReference type="SAM" id="Phobius"/>
    </source>
</evidence>
<dbReference type="EMBL" id="CP047224">
    <property type="protein sequence ID" value="QHD64939.1"/>
    <property type="molecule type" value="Genomic_DNA"/>
</dbReference>